<dbReference type="AlphaFoldDB" id="A0A6L2PMV0"/>
<protein>
    <recommendedName>
        <fullName evidence="14">Ionotropic glutamate receptor C-terminal domain-containing protein</fullName>
    </recommendedName>
</protein>
<sequence length="673" mass="77706">MPGSLVVCENDLQQNEGQMFVNCLIQICNDYFGEQIAISLPSYHGRDYRRRVSGDIHDKVHAQGETDFERILLQELHTSGRWSVFVYVGTDKTILKTGAREMCCRPSDYIVYLRNNVNSDLNNRLDVLKAFYFRNLKSRFVVVLDKTFNEPEKEVSKVFTKLWEFKIINVVVLLERTALDTSDMGAVSKVVRGNLDVGHFHKVIGVYTWFPYRDPQNCYDTRQIYLLDIWDMKGNGQFIQKNFLFPQKIKNDLNKCEIIVSTTENSPYVERPSYINSNGSLRNVYDRGWDMRLLHIIKTAVNVSVMFQPPSVGKQGQLLKNGTLTGIAADLTYSFSDVALTGMPLMLPFAVVGDYTAIYSRSEYIWLIPCARRLVDWKNIFQIFSSTLWICVLLSLFTAASVIYCLAKHKLFRWTPKIGRYDNLFGSSCNIWAVFLGAAASPVPGISAVRVFFLAWICYCLAVSTVFQSYFISFLVKPGMEKQVSSLDGILNSGMEYGFIPYFDVLFPVNESARYKNILSNRKNCACESCCLERLAYDRDFAMLFRLVQYEYAVKYEYIDPENSRLLICRTPEPFLVFYHCMYTPKGHHLRDRLNVIISRIFQAGLYRQIQKSDLHLFKLRLLVNVRGTLDSEYYQFSLEHLQVVFYIFLVGHGISLLVLLLEILCSNCKYFT</sequence>
<evidence type="ECO:0000256" key="5">
    <source>
        <dbReference type="ARBA" id="ARBA00022989"/>
    </source>
</evidence>
<evidence type="ECO:0000313" key="12">
    <source>
        <dbReference type="EMBL" id="GFG31878.1"/>
    </source>
</evidence>
<dbReference type="SUPFAM" id="SSF53850">
    <property type="entry name" value="Periplasmic binding protein-like II"/>
    <property type="match status" value="1"/>
</dbReference>
<organism evidence="12 13">
    <name type="scientific">Coptotermes formosanus</name>
    <name type="common">Formosan subterranean termite</name>
    <dbReference type="NCBI Taxonomy" id="36987"/>
    <lineage>
        <taxon>Eukaryota</taxon>
        <taxon>Metazoa</taxon>
        <taxon>Ecdysozoa</taxon>
        <taxon>Arthropoda</taxon>
        <taxon>Hexapoda</taxon>
        <taxon>Insecta</taxon>
        <taxon>Pterygota</taxon>
        <taxon>Neoptera</taxon>
        <taxon>Polyneoptera</taxon>
        <taxon>Dictyoptera</taxon>
        <taxon>Blattodea</taxon>
        <taxon>Blattoidea</taxon>
        <taxon>Termitoidae</taxon>
        <taxon>Rhinotermitidae</taxon>
        <taxon>Coptotermes</taxon>
    </lineage>
</organism>
<feature type="transmembrane region" description="Helical" evidence="9">
    <location>
        <begin position="387"/>
        <end position="407"/>
    </location>
</feature>
<evidence type="ECO:0000256" key="3">
    <source>
        <dbReference type="ARBA" id="ARBA00022475"/>
    </source>
</evidence>
<dbReference type="InterPro" id="IPR001320">
    <property type="entry name" value="Iontro_rcpt_C"/>
</dbReference>
<keyword evidence="4 9" id="KW-0812">Transmembrane</keyword>
<gene>
    <name evidence="12" type="ORF">Cfor_10234</name>
</gene>
<dbReference type="GO" id="GO:0050906">
    <property type="term" value="P:detection of stimulus involved in sensory perception"/>
    <property type="evidence" value="ECO:0007669"/>
    <property type="project" value="UniProtKB-ARBA"/>
</dbReference>
<dbReference type="GO" id="GO:0015276">
    <property type="term" value="F:ligand-gated monoatomic ion channel activity"/>
    <property type="evidence" value="ECO:0007669"/>
    <property type="project" value="InterPro"/>
</dbReference>
<feature type="transmembrane region" description="Helical" evidence="9">
    <location>
        <begin position="644"/>
        <end position="665"/>
    </location>
</feature>
<feature type="transmembrane region" description="Helical" evidence="9">
    <location>
        <begin position="453"/>
        <end position="476"/>
    </location>
</feature>
<feature type="transmembrane region" description="Helical" evidence="9">
    <location>
        <begin position="428"/>
        <end position="447"/>
    </location>
</feature>
<dbReference type="InParanoid" id="A0A6L2PMV0"/>
<dbReference type="OrthoDB" id="6506757at2759"/>
<comment type="caution">
    <text evidence="12">The sequence shown here is derived from an EMBL/GenBank/DDBJ whole genome shotgun (WGS) entry which is preliminary data.</text>
</comment>
<dbReference type="PANTHER" id="PTHR42643">
    <property type="entry name" value="IONOTROPIC RECEPTOR 20A-RELATED"/>
    <property type="match status" value="1"/>
</dbReference>
<proteinExistence type="inferred from homology"/>
<evidence type="ECO:0000256" key="6">
    <source>
        <dbReference type="ARBA" id="ARBA00023136"/>
    </source>
</evidence>
<evidence type="ECO:0000256" key="2">
    <source>
        <dbReference type="ARBA" id="ARBA00008685"/>
    </source>
</evidence>
<feature type="domain" description="Ionotropic glutamate receptor C-terminal" evidence="10">
    <location>
        <begin position="386"/>
        <end position="652"/>
    </location>
</feature>
<keyword evidence="8" id="KW-0325">Glycoprotein</keyword>
<comment type="similarity">
    <text evidence="2">Belongs to the glutamate-gated ion channel (TC 1.A.10.1) family.</text>
</comment>
<dbReference type="InterPro" id="IPR056198">
    <property type="entry name" value="LBD_receptor"/>
</dbReference>
<evidence type="ECO:0000256" key="8">
    <source>
        <dbReference type="ARBA" id="ARBA00023180"/>
    </source>
</evidence>
<evidence type="ECO:0000259" key="11">
    <source>
        <dbReference type="Pfam" id="PF24061"/>
    </source>
</evidence>
<evidence type="ECO:0000259" key="10">
    <source>
        <dbReference type="Pfam" id="PF00060"/>
    </source>
</evidence>
<accession>A0A6L2PMV0</accession>
<evidence type="ECO:0000256" key="1">
    <source>
        <dbReference type="ARBA" id="ARBA00004651"/>
    </source>
</evidence>
<evidence type="ECO:0008006" key="14">
    <source>
        <dbReference type="Google" id="ProtNLM"/>
    </source>
</evidence>
<dbReference type="Pfam" id="PF00060">
    <property type="entry name" value="Lig_chan"/>
    <property type="match status" value="1"/>
</dbReference>
<evidence type="ECO:0000256" key="4">
    <source>
        <dbReference type="ARBA" id="ARBA00022692"/>
    </source>
</evidence>
<feature type="domain" description="Putative ionotropic receptor ligand binding" evidence="11">
    <location>
        <begin position="105"/>
        <end position="251"/>
    </location>
</feature>
<keyword evidence="13" id="KW-1185">Reference proteome</keyword>
<comment type="subcellular location">
    <subcellularLocation>
        <location evidence="1">Cell membrane</location>
        <topology evidence="1">Multi-pass membrane protein</topology>
    </subcellularLocation>
</comment>
<keyword evidence="5 9" id="KW-1133">Transmembrane helix</keyword>
<dbReference type="PANTHER" id="PTHR42643:SF30">
    <property type="entry name" value="IONOTROPIC RECEPTOR 40A-RELATED"/>
    <property type="match status" value="1"/>
</dbReference>
<evidence type="ECO:0000256" key="9">
    <source>
        <dbReference type="SAM" id="Phobius"/>
    </source>
</evidence>
<keyword evidence="3" id="KW-1003">Cell membrane</keyword>
<dbReference type="Gene3D" id="3.40.190.10">
    <property type="entry name" value="Periplasmic binding protein-like II"/>
    <property type="match status" value="1"/>
</dbReference>
<evidence type="ECO:0000313" key="13">
    <source>
        <dbReference type="Proteomes" id="UP000502823"/>
    </source>
</evidence>
<reference evidence="13" key="1">
    <citation type="submission" date="2020-01" db="EMBL/GenBank/DDBJ databases">
        <title>Draft genome sequence of the Termite Coptotermes fromosanus.</title>
        <authorList>
            <person name="Itakura S."/>
            <person name="Yosikawa Y."/>
            <person name="Umezawa K."/>
        </authorList>
    </citation>
    <scope>NUCLEOTIDE SEQUENCE [LARGE SCALE GENOMIC DNA]</scope>
</reference>
<dbReference type="GO" id="GO:0005886">
    <property type="term" value="C:plasma membrane"/>
    <property type="evidence" value="ECO:0007669"/>
    <property type="project" value="UniProtKB-SubCell"/>
</dbReference>
<dbReference type="FunCoup" id="A0A6L2PMV0">
    <property type="interactions" value="42"/>
</dbReference>
<evidence type="ECO:0000256" key="7">
    <source>
        <dbReference type="ARBA" id="ARBA00023170"/>
    </source>
</evidence>
<keyword evidence="7" id="KW-0675">Receptor</keyword>
<dbReference type="Gene3D" id="1.10.287.70">
    <property type="match status" value="1"/>
</dbReference>
<dbReference type="InterPro" id="IPR052192">
    <property type="entry name" value="Insect_Ionotropic_Sensory_Rcpt"/>
</dbReference>
<dbReference type="EMBL" id="BLKM01004603">
    <property type="protein sequence ID" value="GFG31878.1"/>
    <property type="molecule type" value="Genomic_DNA"/>
</dbReference>
<dbReference type="Proteomes" id="UP000502823">
    <property type="component" value="Unassembled WGS sequence"/>
</dbReference>
<dbReference type="Pfam" id="PF24061">
    <property type="entry name" value="LBD_receptor"/>
    <property type="match status" value="1"/>
</dbReference>
<keyword evidence="6 9" id="KW-0472">Membrane</keyword>
<name>A0A6L2PMV0_COPFO</name>